<dbReference type="AlphaFoldDB" id="A0A975G231"/>
<evidence type="ECO:0000256" key="1">
    <source>
        <dbReference type="SAM" id="MobiDB-lite"/>
    </source>
</evidence>
<name>A0A975G231_9CAUL</name>
<organism evidence="2 3">
    <name type="scientific">Phenylobacterium montanum</name>
    <dbReference type="NCBI Taxonomy" id="2823693"/>
    <lineage>
        <taxon>Bacteria</taxon>
        <taxon>Pseudomonadati</taxon>
        <taxon>Pseudomonadota</taxon>
        <taxon>Alphaproteobacteria</taxon>
        <taxon>Caulobacterales</taxon>
        <taxon>Caulobacteraceae</taxon>
        <taxon>Phenylobacterium</taxon>
    </lineage>
</organism>
<feature type="region of interest" description="Disordered" evidence="1">
    <location>
        <begin position="1"/>
        <end position="34"/>
    </location>
</feature>
<dbReference type="RefSeq" id="WP_211939188.1">
    <property type="nucleotide sequence ID" value="NZ_CP073078.1"/>
</dbReference>
<evidence type="ECO:0000313" key="2">
    <source>
        <dbReference type="EMBL" id="QUD89138.1"/>
    </source>
</evidence>
<protein>
    <submittedName>
        <fullName evidence="2">Flagellar assembly protein FliX</fullName>
    </submittedName>
</protein>
<gene>
    <name evidence="2" type="ORF">KCG34_04425</name>
</gene>
<sequence>MKVNGPSSLGSTAAARVGSRPAAGGFSVPSEPGGVAEVAHAAPTSGLTAVSSLDALLALQEVAGPLERRRRAVRRAGRILDVLDEIKIALLDGDVTPASLDRLVLAVRQEKSSVEDEALAGVLNEIEARAAVEIAKLEVARGAA</sequence>
<dbReference type="GO" id="GO:0044781">
    <property type="term" value="P:bacterial-type flagellum organization"/>
    <property type="evidence" value="ECO:0007669"/>
    <property type="project" value="InterPro"/>
</dbReference>
<keyword evidence="2" id="KW-0282">Flagellum</keyword>
<dbReference type="Proteomes" id="UP000676409">
    <property type="component" value="Chromosome"/>
</dbReference>
<accession>A0A975G231</accession>
<reference evidence="2" key="1">
    <citation type="submission" date="2021-04" db="EMBL/GenBank/DDBJ databases">
        <title>The complete genome sequence of Caulobacter sp. S6.</title>
        <authorList>
            <person name="Tang Y."/>
            <person name="Ouyang W."/>
            <person name="Liu Q."/>
            <person name="Huang B."/>
            <person name="Guo Z."/>
            <person name="Lei P."/>
        </authorList>
    </citation>
    <scope>NUCLEOTIDE SEQUENCE</scope>
    <source>
        <strain evidence="2">S6</strain>
    </source>
</reference>
<dbReference type="KEGG" id="caul:KCG34_04425"/>
<keyword evidence="3" id="KW-1185">Reference proteome</keyword>
<proteinExistence type="predicted"/>
<keyword evidence="2" id="KW-0966">Cell projection</keyword>
<dbReference type="EMBL" id="CP073078">
    <property type="protein sequence ID" value="QUD89138.1"/>
    <property type="molecule type" value="Genomic_DNA"/>
</dbReference>
<dbReference type="InterPro" id="IPR019704">
    <property type="entry name" value="Flagellar_assmbl_FliX_class2"/>
</dbReference>
<keyword evidence="2" id="KW-0969">Cilium</keyword>
<evidence type="ECO:0000313" key="3">
    <source>
        <dbReference type="Proteomes" id="UP000676409"/>
    </source>
</evidence>
<dbReference type="Pfam" id="PF10768">
    <property type="entry name" value="FliX"/>
    <property type="match status" value="1"/>
</dbReference>
<feature type="compositionally biased region" description="Polar residues" evidence="1">
    <location>
        <begin position="1"/>
        <end position="11"/>
    </location>
</feature>